<proteinExistence type="predicted"/>
<keyword evidence="6" id="KW-1185">Reference proteome</keyword>
<evidence type="ECO:0000259" key="4">
    <source>
        <dbReference type="PROSITE" id="PS01124"/>
    </source>
</evidence>
<comment type="caution">
    <text evidence="5">The sequence shown here is derived from an EMBL/GenBank/DDBJ whole genome shotgun (WGS) entry which is preliminary data.</text>
</comment>
<evidence type="ECO:0000256" key="3">
    <source>
        <dbReference type="ARBA" id="ARBA00023163"/>
    </source>
</evidence>
<evidence type="ECO:0000313" key="5">
    <source>
        <dbReference type="EMBL" id="RZS65056.1"/>
    </source>
</evidence>
<dbReference type="InterPro" id="IPR018062">
    <property type="entry name" value="HTH_AraC-typ_CS"/>
</dbReference>
<dbReference type="InterPro" id="IPR009057">
    <property type="entry name" value="Homeodomain-like_sf"/>
</dbReference>
<evidence type="ECO:0000256" key="1">
    <source>
        <dbReference type="ARBA" id="ARBA00023015"/>
    </source>
</evidence>
<name>A0A4Q7MAN3_9BACT</name>
<dbReference type="PANTHER" id="PTHR47893:SF1">
    <property type="entry name" value="REGULATORY PROTEIN PCHR"/>
    <property type="match status" value="1"/>
</dbReference>
<dbReference type="GO" id="GO:0043565">
    <property type="term" value="F:sequence-specific DNA binding"/>
    <property type="evidence" value="ECO:0007669"/>
    <property type="project" value="InterPro"/>
</dbReference>
<gene>
    <name evidence="5" type="ORF">EV199_5810</name>
</gene>
<accession>A0A4Q7MAN3</accession>
<evidence type="ECO:0000256" key="2">
    <source>
        <dbReference type="ARBA" id="ARBA00023125"/>
    </source>
</evidence>
<dbReference type="Gene3D" id="1.10.10.60">
    <property type="entry name" value="Homeodomain-like"/>
    <property type="match status" value="2"/>
</dbReference>
<protein>
    <submittedName>
        <fullName evidence="5">AraC-like DNA-binding protein</fullName>
    </submittedName>
</protein>
<evidence type="ECO:0000313" key="6">
    <source>
        <dbReference type="Proteomes" id="UP000293874"/>
    </source>
</evidence>
<dbReference type="Pfam" id="PF12833">
    <property type="entry name" value="HTH_18"/>
    <property type="match status" value="1"/>
</dbReference>
<dbReference type="OrthoDB" id="669939at2"/>
<dbReference type="InterPro" id="IPR053142">
    <property type="entry name" value="PchR_regulatory_protein"/>
</dbReference>
<keyword evidence="3" id="KW-0804">Transcription</keyword>
<dbReference type="PROSITE" id="PS00041">
    <property type="entry name" value="HTH_ARAC_FAMILY_1"/>
    <property type="match status" value="1"/>
</dbReference>
<dbReference type="SUPFAM" id="SSF46689">
    <property type="entry name" value="Homeodomain-like"/>
    <property type="match status" value="2"/>
</dbReference>
<dbReference type="RefSeq" id="WP_130544296.1">
    <property type="nucleotide sequence ID" value="NZ_CP042431.1"/>
</dbReference>
<keyword evidence="2 5" id="KW-0238">DNA-binding</keyword>
<dbReference type="GO" id="GO:0003700">
    <property type="term" value="F:DNA-binding transcription factor activity"/>
    <property type="evidence" value="ECO:0007669"/>
    <property type="project" value="InterPro"/>
</dbReference>
<feature type="domain" description="HTH araC/xylS-type" evidence="4">
    <location>
        <begin position="229"/>
        <end position="327"/>
    </location>
</feature>
<sequence>MDVKLTTGGKRVMSFTTEIPALSNHQPLPGARRVFVQADLGTILFSEIGTPWFTIWHQYLNIEKPGSLEAAVDEPLLNLHIVLRGHVRYQFQDNNNLKWSEGQLNLFCSGSLKVKAFFDDMKEYTTLTIRFHRSYLDVYAPYFPALQHFLDRADNGEEAFLSASNTSLTPEMITIIRDMLYSDYTGEVRTLYLRNKVSELLLLAFTRIVPGTAGASDIRLHQYDIDKIREAREYLLQNMEHPLTVIELSHKVGINDFKLKKGFKQLYGVTIFDFLLEARMEKARSLLTETDTPIHEIAFATGYKNVSSFTAAFKKRMGFPPSAMKRNK</sequence>
<reference evidence="5 6" key="1">
    <citation type="submission" date="2019-02" db="EMBL/GenBank/DDBJ databases">
        <title>Genomic Encyclopedia of Type Strains, Phase IV (KMG-IV): sequencing the most valuable type-strain genomes for metagenomic binning, comparative biology and taxonomic classification.</title>
        <authorList>
            <person name="Goeker M."/>
        </authorList>
    </citation>
    <scope>NUCLEOTIDE SEQUENCE [LARGE SCALE GENOMIC DNA]</scope>
    <source>
        <strain evidence="5 6">DSM 18116</strain>
    </source>
</reference>
<dbReference type="SMART" id="SM00342">
    <property type="entry name" value="HTH_ARAC"/>
    <property type="match status" value="1"/>
</dbReference>
<dbReference type="PROSITE" id="PS01124">
    <property type="entry name" value="HTH_ARAC_FAMILY_2"/>
    <property type="match status" value="1"/>
</dbReference>
<dbReference type="Proteomes" id="UP000293874">
    <property type="component" value="Unassembled WGS sequence"/>
</dbReference>
<keyword evidence="1" id="KW-0805">Transcription regulation</keyword>
<dbReference type="PANTHER" id="PTHR47893">
    <property type="entry name" value="REGULATORY PROTEIN PCHR"/>
    <property type="match status" value="1"/>
</dbReference>
<dbReference type="InterPro" id="IPR018060">
    <property type="entry name" value="HTH_AraC"/>
</dbReference>
<dbReference type="EMBL" id="SGXA01000006">
    <property type="protein sequence ID" value="RZS65056.1"/>
    <property type="molecule type" value="Genomic_DNA"/>
</dbReference>
<dbReference type="AlphaFoldDB" id="A0A4Q7MAN3"/>
<organism evidence="5 6">
    <name type="scientific">Pseudobacter ginsenosidimutans</name>
    <dbReference type="NCBI Taxonomy" id="661488"/>
    <lineage>
        <taxon>Bacteria</taxon>
        <taxon>Pseudomonadati</taxon>
        <taxon>Bacteroidota</taxon>
        <taxon>Chitinophagia</taxon>
        <taxon>Chitinophagales</taxon>
        <taxon>Chitinophagaceae</taxon>
        <taxon>Pseudobacter</taxon>
    </lineage>
</organism>